<dbReference type="PIRSF" id="PIRSF005690">
    <property type="entry name" value="GerBA"/>
    <property type="match status" value="1"/>
</dbReference>
<keyword evidence="4" id="KW-0812">Transmembrane</keyword>
<keyword evidence="2 4" id="KW-0472">Membrane</keyword>
<feature type="transmembrane region" description="Helical" evidence="4">
    <location>
        <begin position="393"/>
        <end position="423"/>
    </location>
</feature>
<dbReference type="Pfam" id="PF03323">
    <property type="entry name" value="GerA"/>
    <property type="match status" value="1"/>
</dbReference>
<comment type="caution">
    <text evidence="5">The sequence shown here is derived from an EMBL/GenBank/DDBJ whole genome shotgun (WGS) entry which is preliminary data.</text>
</comment>
<dbReference type="Proteomes" id="UP000294682">
    <property type="component" value="Unassembled WGS sequence"/>
</dbReference>
<dbReference type="AlphaFoldDB" id="A0A9X8UKM1"/>
<dbReference type="EMBL" id="SLUK01000003">
    <property type="protein sequence ID" value="TCL43994.1"/>
    <property type="molecule type" value="Genomic_DNA"/>
</dbReference>
<sequence>MFSFLKKKVRQEKRREYQPPSPVPGENERLVASLSDNMIKIRGLCGNSSDLTDRRIAVGGVEMAVLISEGMVSLATFSEIMAEPLMNSGLGPDSTPQEVLQFTRTLSLLGMDQKEFYTYAELFTFLDSGFAVLLIEGEALGVACGMQGFSFRSISEPSSEVNVRGSREGFVEPMRINMTMIRRRIKSPALRFEIMSCGVRSKTDICLVYMSDTVSGSLLDKVRGRLRSAKLDVVLESGYLEPFLEEGPLSLFPGVGTTERPDTLVAKICEGRVAVLVDGTPFALITPYLFNENFQSIDDYTHRPYYATFIRFLKYAAFFLTILLPGAYVALATFDPELFPNALLFNIATSEESTPFPLMFEALIIHFIYELMREAGLRLPRPIGHAVSIVGALVIGDAAVTAGLIGAPMVMVVAVTAISSFVIPTLYQSITVLRFAFILIGGTLGVFGITLGLTAMLCNLCAKRPMGIPETAPASPFSAYPMRDIFTRVSWRTLGQQQLQVQDLPGSEVDDSRQ</sequence>
<gene>
    <name evidence="5" type="ORF">EDD78_10331</name>
</gene>
<evidence type="ECO:0000256" key="3">
    <source>
        <dbReference type="SAM" id="MobiDB-lite"/>
    </source>
</evidence>
<feature type="transmembrane region" description="Helical" evidence="4">
    <location>
        <begin position="312"/>
        <end position="334"/>
    </location>
</feature>
<dbReference type="PANTHER" id="PTHR22550:SF5">
    <property type="entry name" value="LEUCINE ZIPPER PROTEIN 4"/>
    <property type="match status" value="1"/>
</dbReference>
<accession>A0A9X8UKM1</accession>
<feature type="transmembrane region" description="Helical" evidence="4">
    <location>
        <begin position="435"/>
        <end position="458"/>
    </location>
</feature>
<evidence type="ECO:0000313" key="5">
    <source>
        <dbReference type="EMBL" id="TCL43994.1"/>
    </source>
</evidence>
<feature type="region of interest" description="Disordered" evidence="3">
    <location>
        <begin position="8"/>
        <end position="28"/>
    </location>
</feature>
<comment type="similarity">
    <text evidence="1">Belongs to the GerABKA family.</text>
</comment>
<proteinExistence type="inferred from homology"/>
<evidence type="ECO:0000256" key="2">
    <source>
        <dbReference type="ARBA" id="ARBA00023136"/>
    </source>
</evidence>
<keyword evidence="6" id="KW-1185">Reference proteome</keyword>
<evidence type="ECO:0000256" key="4">
    <source>
        <dbReference type="SAM" id="Phobius"/>
    </source>
</evidence>
<reference evidence="5 6" key="1">
    <citation type="submission" date="2019-03" db="EMBL/GenBank/DDBJ databases">
        <title>Genomic Encyclopedia of Type Strains, Phase IV (KMG-IV): sequencing the most valuable type-strain genomes for metagenomic binning, comparative biology and taxonomic classification.</title>
        <authorList>
            <person name="Goeker M."/>
        </authorList>
    </citation>
    <scope>NUCLEOTIDE SEQUENCE [LARGE SCALE GENOMIC DNA]</scope>
    <source>
        <strain evidence="5 6">DSM 100433</strain>
    </source>
</reference>
<dbReference type="InterPro" id="IPR050768">
    <property type="entry name" value="UPF0353/GerABKA_families"/>
</dbReference>
<protein>
    <submittedName>
        <fullName evidence="5">Spore germination protein KA</fullName>
    </submittedName>
</protein>
<dbReference type="InterPro" id="IPR004995">
    <property type="entry name" value="Spore_Ger"/>
</dbReference>
<organism evidence="5 6">
    <name type="scientific">Harryflintia acetispora</name>
    <dbReference type="NCBI Taxonomy" id="1849041"/>
    <lineage>
        <taxon>Bacteria</taxon>
        <taxon>Bacillati</taxon>
        <taxon>Bacillota</taxon>
        <taxon>Clostridia</taxon>
        <taxon>Eubacteriales</taxon>
        <taxon>Oscillospiraceae</taxon>
        <taxon>Harryflintia</taxon>
    </lineage>
</organism>
<keyword evidence="4" id="KW-1133">Transmembrane helix</keyword>
<dbReference type="RefSeq" id="WP_242942132.1">
    <property type="nucleotide sequence ID" value="NZ_JADNAH010000089.1"/>
</dbReference>
<dbReference type="GO" id="GO:0009847">
    <property type="term" value="P:spore germination"/>
    <property type="evidence" value="ECO:0007669"/>
    <property type="project" value="InterPro"/>
</dbReference>
<dbReference type="GO" id="GO:0016020">
    <property type="term" value="C:membrane"/>
    <property type="evidence" value="ECO:0007669"/>
    <property type="project" value="InterPro"/>
</dbReference>
<dbReference type="PANTHER" id="PTHR22550">
    <property type="entry name" value="SPORE GERMINATION PROTEIN"/>
    <property type="match status" value="1"/>
</dbReference>
<evidence type="ECO:0000313" key="6">
    <source>
        <dbReference type="Proteomes" id="UP000294682"/>
    </source>
</evidence>
<name>A0A9X8UKM1_9FIRM</name>
<evidence type="ECO:0000256" key="1">
    <source>
        <dbReference type="ARBA" id="ARBA00005278"/>
    </source>
</evidence>